<evidence type="ECO:0000313" key="1">
    <source>
        <dbReference type="EMBL" id="MFC4063397.1"/>
    </source>
</evidence>
<protein>
    <recommendedName>
        <fullName evidence="3">CHAT domain-containing protein</fullName>
    </recommendedName>
</protein>
<keyword evidence="2" id="KW-1185">Reference proteome</keyword>
<comment type="caution">
    <text evidence="1">The sequence shown here is derived from an EMBL/GenBank/DDBJ whole genome shotgun (WGS) entry which is preliminary data.</text>
</comment>
<name>A0ABV8IGW8_9ACTN</name>
<proteinExistence type="predicted"/>
<accession>A0ABV8IGW8</accession>
<sequence>MGDPTVNGNDFASEAACIRKALTPRAIVIERANIEIAEFRREIEQHQPTVVHLAAHADMGLIHLTIDGTPMAVEPAAIAQAIRAAAFRPHTVVFNFCDSEQLARHMAWRDDRRSGTVTQAIGWRGNITDQQARTFAALLYGPYAGPHSIIAAFGDARLTVTARWPGQAVPLLIA</sequence>
<gene>
    <name evidence="1" type="ORF">ACFO0C_00515</name>
</gene>
<dbReference type="RefSeq" id="WP_378064404.1">
    <property type="nucleotide sequence ID" value="NZ_JBHSBL010000002.1"/>
</dbReference>
<evidence type="ECO:0000313" key="2">
    <source>
        <dbReference type="Proteomes" id="UP001595867"/>
    </source>
</evidence>
<dbReference type="EMBL" id="JBHSBL010000002">
    <property type="protein sequence ID" value="MFC4063397.1"/>
    <property type="molecule type" value="Genomic_DNA"/>
</dbReference>
<evidence type="ECO:0008006" key="3">
    <source>
        <dbReference type="Google" id="ProtNLM"/>
    </source>
</evidence>
<organism evidence="1 2">
    <name type="scientific">Actinoplanes subglobosus</name>
    <dbReference type="NCBI Taxonomy" id="1547892"/>
    <lineage>
        <taxon>Bacteria</taxon>
        <taxon>Bacillati</taxon>
        <taxon>Actinomycetota</taxon>
        <taxon>Actinomycetes</taxon>
        <taxon>Micromonosporales</taxon>
        <taxon>Micromonosporaceae</taxon>
        <taxon>Actinoplanes</taxon>
    </lineage>
</organism>
<reference evidence="2" key="1">
    <citation type="journal article" date="2019" name="Int. J. Syst. Evol. Microbiol.">
        <title>The Global Catalogue of Microorganisms (GCM) 10K type strain sequencing project: providing services to taxonomists for standard genome sequencing and annotation.</title>
        <authorList>
            <consortium name="The Broad Institute Genomics Platform"/>
            <consortium name="The Broad Institute Genome Sequencing Center for Infectious Disease"/>
            <person name="Wu L."/>
            <person name="Ma J."/>
        </authorList>
    </citation>
    <scope>NUCLEOTIDE SEQUENCE [LARGE SCALE GENOMIC DNA]</scope>
    <source>
        <strain evidence="2">TBRC 5832</strain>
    </source>
</reference>
<dbReference type="Proteomes" id="UP001595867">
    <property type="component" value="Unassembled WGS sequence"/>
</dbReference>